<dbReference type="Pfam" id="PF02837">
    <property type="entry name" value="Glyco_hydro_2_N"/>
    <property type="match status" value="1"/>
</dbReference>
<dbReference type="InterPro" id="IPR006102">
    <property type="entry name" value="Ig-like_GH2"/>
</dbReference>
<dbReference type="SUPFAM" id="SSF51445">
    <property type="entry name" value="(Trans)glycosidases"/>
    <property type="match status" value="1"/>
</dbReference>
<dbReference type="InterPro" id="IPR006104">
    <property type="entry name" value="Glyco_hydro_2_N"/>
</dbReference>
<name>A0A841EF79_9BACT</name>
<dbReference type="PANTHER" id="PTHR46323:SF2">
    <property type="entry name" value="BETA-GALACTOSIDASE"/>
    <property type="match status" value="1"/>
</dbReference>
<dbReference type="GO" id="GO:0009341">
    <property type="term" value="C:beta-galactosidase complex"/>
    <property type="evidence" value="ECO:0007669"/>
    <property type="project" value="TreeGrafter"/>
</dbReference>
<dbReference type="EMBL" id="JACHKT010000008">
    <property type="protein sequence ID" value="MBB6002837.1"/>
    <property type="molecule type" value="Genomic_DNA"/>
</dbReference>
<dbReference type="SUPFAM" id="SSF49785">
    <property type="entry name" value="Galactose-binding domain-like"/>
    <property type="match status" value="1"/>
</dbReference>
<dbReference type="InterPro" id="IPR006103">
    <property type="entry name" value="Glyco_hydro_2_cat"/>
</dbReference>
<dbReference type="AlphaFoldDB" id="A0A841EF79"/>
<accession>A0A841EF79</accession>
<evidence type="ECO:0000256" key="1">
    <source>
        <dbReference type="ARBA" id="ARBA00001412"/>
    </source>
</evidence>
<sequence>MIKNYLFILCLLLGNTINAQKISLAGNWQFKIDSADLGVKDKWFNNKLSETIKLPGSMLENGKGNPVTINTQWTGSIYDSSWYFNPHLAKYRTPENLKFPFWLTPAKYYVGAAWYQKAIDVPKNWSNKRIVLTLERPHTETRVWIDNEEIGLENSMCVAQTFDLTDKLSTGKHTISIRVDNRIKAINVGKDSHSLTDHTQGNWNGIVGKIELEAESKIWFDDIQVYPDLVNHLAKVKIVLKNSLQKPVEGQIKLSAKSFNSITSHSPKLILADFQIDGQEKSITIDYPMGDDFQTWDEFSPALYHLSAEIIVKKQVQSARKVQFGMRDFAIKGTRFEINGRPIFLRGTVENCQFPLTGYAPMDVASWEKVFRKAKAYGLNHFRFHSYCPPEAAFIAADLVGIYLQPEGPSWANHGSSLGDGHPIDQFIMDETNRMAKAYGNYASFCMLAYGNEPRGGKQVDYLTKFINYWKTKDPRRKYTGASVAMSWPLVPSNEYMIKSGPRGLPWNKLPSSTEDFADKVKDFKVPYLTHELGQWCVFPNFKEISKYTGVYKAKNYELFQEDLKDKDMGELGEKFFLATGKLQALSYKTEIEMAFRTPISAGIQMLGLNDYSGQGTALVGILDSFWEEKGYISQDEFAQFCNATVPLARIPKFVYKNSESFEANVEMFHFGKDVLNNAQTSWQILDENKQVLAKGKFDKTNIPIGNNFNIGKVSFALNAIQKAQKLVFEVKIDDTAFMNNWEFWIYPEKLPTINTDDIYFCKELDAKAEEVLQNGGKVFLEAAGKIEKGKEVVNYFQPVFWNTSWFKMRPPHTLGFLCEPTHTAFLNFPTEYHSNLQWWEITNRSQVMLLDSFPPGFRPIVQPIDTWFLNRKLGLILEAKVGKGKLIISSADLSSEPEKRFVARQLLYSLKNYMNSPQFNPATSVDIKEIKALFDKNYKSTFKTYTKDAPDELKVKKPTAN</sequence>
<dbReference type="EC" id="3.2.1.23" evidence="3"/>
<dbReference type="GO" id="GO:0004565">
    <property type="term" value="F:beta-galactosidase activity"/>
    <property type="evidence" value="ECO:0007669"/>
    <property type="project" value="UniProtKB-EC"/>
</dbReference>
<dbReference type="InterPro" id="IPR017853">
    <property type="entry name" value="GH"/>
</dbReference>
<comment type="caution">
    <text evidence="10">The sequence shown here is derived from an EMBL/GenBank/DDBJ whole genome shotgun (WGS) entry which is preliminary data.</text>
</comment>
<dbReference type="PANTHER" id="PTHR46323">
    <property type="entry name" value="BETA-GALACTOSIDASE"/>
    <property type="match status" value="1"/>
</dbReference>
<feature type="domain" description="Glycosyl hydrolases family 2 sugar binding" evidence="9">
    <location>
        <begin position="95"/>
        <end position="211"/>
    </location>
</feature>
<dbReference type="Proteomes" id="UP000524404">
    <property type="component" value="Unassembled WGS sequence"/>
</dbReference>
<keyword evidence="4" id="KW-0378">Hydrolase</keyword>
<dbReference type="Gene3D" id="2.60.120.260">
    <property type="entry name" value="Galactose-binding domain-like"/>
    <property type="match status" value="1"/>
</dbReference>
<dbReference type="InterPro" id="IPR050347">
    <property type="entry name" value="Bact_Beta-galactosidase"/>
</dbReference>
<evidence type="ECO:0000259" key="8">
    <source>
        <dbReference type="Pfam" id="PF02836"/>
    </source>
</evidence>
<evidence type="ECO:0000313" key="10">
    <source>
        <dbReference type="EMBL" id="MBB6002837.1"/>
    </source>
</evidence>
<evidence type="ECO:0000259" key="9">
    <source>
        <dbReference type="Pfam" id="PF02837"/>
    </source>
</evidence>
<evidence type="ECO:0000256" key="3">
    <source>
        <dbReference type="ARBA" id="ARBA00012756"/>
    </source>
</evidence>
<dbReference type="InterPro" id="IPR008979">
    <property type="entry name" value="Galactose-bd-like_sf"/>
</dbReference>
<dbReference type="Gene3D" id="3.20.20.80">
    <property type="entry name" value="Glycosidases"/>
    <property type="match status" value="1"/>
</dbReference>
<reference evidence="10 11" key="1">
    <citation type="submission" date="2020-08" db="EMBL/GenBank/DDBJ databases">
        <title>Functional genomics of gut bacteria from endangered species of beetles.</title>
        <authorList>
            <person name="Carlos-Shanley C."/>
        </authorList>
    </citation>
    <scope>NUCLEOTIDE SEQUENCE [LARGE SCALE GENOMIC DNA]</scope>
    <source>
        <strain evidence="10 11">S00070</strain>
    </source>
</reference>
<keyword evidence="11" id="KW-1185">Reference proteome</keyword>
<keyword evidence="6" id="KW-0732">Signal</keyword>
<dbReference type="RefSeq" id="WP_184132634.1">
    <property type="nucleotide sequence ID" value="NZ_JACHKT010000008.1"/>
</dbReference>
<evidence type="ECO:0000256" key="6">
    <source>
        <dbReference type="SAM" id="SignalP"/>
    </source>
</evidence>
<comment type="catalytic activity">
    <reaction evidence="1">
        <text>Hydrolysis of terminal non-reducing beta-D-galactose residues in beta-D-galactosides.</text>
        <dbReference type="EC" id="3.2.1.23"/>
    </reaction>
</comment>
<evidence type="ECO:0000256" key="2">
    <source>
        <dbReference type="ARBA" id="ARBA00007401"/>
    </source>
</evidence>
<organism evidence="10 11">
    <name type="scientific">Arcicella rosea</name>
    <dbReference type="NCBI Taxonomy" id="502909"/>
    <lineage>
        <taxon>Bacteria</taxon>
        <taxon>Pseudomonadati</taxon>
        <taxon>Bacteroidota</taxon>
        <taxon>Cytophagia</taxon>
        <taxon>Cytophagales</taxon>
        <taxon>Flectobacillaceae</taxon>
        <taxon>Arcicella</taxon>
    </lineage>
</organism>
<dbReference type="Pfam" id="PF02836">
    <property type="entry name" value="Glyco_hydro_2_C"/>
    <property type="match status" value="1"/>
</dbReference>
<evidence type="ECO:0000313" key="11">
    <source>
        <dbReference type="Proteomes" id="UP000524404"/>
    </source>
</evidence>
<comment type="similarity">
    <text evidence="2">Belongs to the glycosyl hydrolase 2 family.</text>
</comment>
<dbReference type="Pfam" id="PF00703">
    <property type="entry name" value="Glyco_hydro_2"/>
    <property type="match status" value="1"/>
</dbReference>
<feature type="chain" id="PRO_5032657987" description="beta-galactosidase" evidence="6">
    <location>
        <begin position="20"/>
        <end position="962"/>
    </location>
</feature>
<gene>
    <name evidence="10" type="ORF">HNP25_001489</name>
</gene>
<evidence type="ECO:0000259" key="7">
    <source>
        <dbReference type="Pfam" id="PF00703"/>
    </source>
</evidence>
<dbReference type="GO" id="GO:0005990">
    <property type="term" value="P:lactose catabolic process"/>
    <property type="evidence" value="ECO:0007669"/>
    <property type="project" value="TreeGrafter"/>
</dbReference>
<evidence type="ECO:0000256" key="5">
    <source>
        <dbReference type="ARBA" id="ARBA00023295"/>
    </source>
</evidence>
<evidence type="ECO:0000256" key="4">
    <source>
        <dbReference type="ARBA" id="ARBA00022801"/>
    </source>
</evidence>
<protein>
    <recommendedName>
        <fullName evidence="3">beta-galactosidase</fullName>
        <ecNumber evidence="3">3.2.1.23</ecNumber>
    </recommendedName>
</protein>
<feature type="domain" description="Glycoside hydrolase family 2 immunoglobulin-like beta-sandwich" evidence="7">
    <location>
        <begin position="221"/>
        <end position="327"/>
    </location>
</feature>
<keyword evidence="5" id="KW-0326">Glycosidase</keyword>
<feature type="signal peptide" evidence="6">
    <location>
        <begin position="1"/>
        <end position="19"/>
    </location>
</feature>
<proteinExistence type="inferred from homology"/>
<feature type="domain" description="Glycoside hydrolase family 2 catalytic" evidence="8">
    <location>
        <begin position="330"/>
        <end position="480"/>
    </location>
</feature>